<organism evidence="4 5">
    <name type="scientific">Acer yangbiense</name>
    <dbReference type="NCBI Taxonomy" id="1000413"/>
    <lineage>
        <taxon>Eukaryota</taxon>
        <taxon>Viridiplantae</taxon>
        <taxon>Streptophyta</taxon>
        <taxon>Embryophyta</taxon>
        <taxon>Tracheophyta</taxon>
        <taxon>Spermatophyta</taxon>
        <taxon>Magnoliopsida</taxon>
        <taxon>eudicotyledons</taxon>
        <taxon>Gunneridae</taxon>
        <taxon>Pentapetalae</taxon>
        <taxon>rosids</taxon>
        <taxon>malvids</taxon>
        <taxon>Sapindales</taxon>
        <taxon>Sapindaceae</taxon>
        <taxon>Hippocastanoideae</taxon>
        <taxon>Acereae</taxon>
        <taxon>Acer</taxon>
    </lineage>
</organism>
<feature type="transmembrane region" description="Helical" evidence="2">
    <location>
        <begin position="14"/>
        <end position="36"/>
    </location>
</feature>
<dbReference type="AlphaFoldDB" id="A0A5C7HY13"/>
<keyword evidence="2" id="KW-0812">Transmembrane</keyword>
<feature type="region of interest" description="Disordered" evidence="1">
    <location>
        <begin position="39"/>
        <end position="60"/>
    </location>
</feature>
<protein>
    <recommendedName>
        <fullName evidence="3">DUF4408 domain-containing protein</fullName>
    </recommendedName>
</protein>
<dbReference type="Pfam" id="PF05553">
    <property type="entry name" value="DUF761"/>
    <property type="match status" value="1"/>
</dbReference>
<keyword evidence="2" id="KW-1133">Transmembrane helix</keyword>
<name>A0A5C7HY13_9ROSI</name>
<sequence>MAGPSMIVSYWVSITSWFTPTALFLFVNLVIGTIAITSRRKQPNPHQEDQLGPYDSPPQLVRPPSLIERVKSINFPLYKFPQPEPEQDTRYYPSTEPVYDDSNPVDPPQQLQRAPSLLDRVKSIDLSLYKFKFPQSNPEKETLSFPPTEPVHDSEPVDPYPTQLQRAPSLLERIRSLKLTTVYRSQQPYPEAETEVIDKSVVEEQVSDPKPGPDPDHNHPMRIKSEAMKTKPKKREVVKKSLSEKSMVVDETEIVERRRPETTKAETAASSGDDDEGVDAKADDFINKFRKQLKLQRLDSLLRYKEILQGKVKN</sequence>
<evidence type="ECO:0000313" key="5">
    <source>
        <dbReference type="Proteomes" id="UP000323000"/>
    </source>
</evidence>
<dbReference type="EMBL" id="VAHF01000005">
    <property type="protein sequence ID" value="TXG61569.1"/>
    <property type="molecule type" value="Genomic_DNA"/>
</dbReference>
<evidence type="ECO:0000256" key="2">
    <source>
        <dbReference type="SAM" id="Phobius"/>
    </source>
</evidence>
<dbReference type="InterPro" id="IPR025520">
    <property type="entry name" value="DUF4408"/>
</dbReference>
<dbReference type="Proteomes" id="UP000323000">
    <property type="component" value="Chromosome 5"/>
</dbReference>
<evidence type="ECO:0000256" key="1">
    <source>
        <dbReference type="SAM" id="MobiDB-lite"/>
    </source>
</evidence>
<evidence type="ECO:0000313" key="4">
    <source>
        <dbReference type="EMBL" id="TXG61569.1"/>
    </source>
</evidence>
<evidence type="ECO:0000259" key="3">
    <source>
        <dbReference type="Pfam" id="PF14364"/>
    </source>
</evidence>
<dbReference type="Pfam" id="PF14364">
    <property type="entry name" value="DUF4408"/>
    <property type="match status" value="1"/>
</dbReference>
<feature type="domain" description="DUF4408" evidence="3">
    <location>
        <begin position="10"/>
        <end position="39"/>
    </location>
</feature>
<dbReference type="PANTHER" id="PTHR33098">
    <property type="entry name" value="COTTON FIBER (DUF761)"/>
    <property type="match status" value="1"/>
</dbReference>
<keyword evidence="5" id="KW-1185">Reference proteome</keyword>
<keyword evidence="2" id="KW-0472">Membrane</keyword>
<reference evidence="5" key="1">
    <citation type="journal article" date="2019" name="Gigascience">
        <title>De novo genome assembly of the endangered Acer yangbiense, a plant species with extremely small populations endemic to Yunnan Province, China.</title>
        <authorList>
            <person name="Yang J."/>
            <person name="Wariss H.M."/>
            <person name="Tao L."/>
            <person name="Zhang R."/>
            <person name="Yun Q."/>
            <person name="Hollingsworth P."/>
            <person name="Dao Z."/>
            <person name="Luo G."/>
            <person name="Guo H."/>
            <person name="Ma Y."/>
            <person name="Sun W."/>
        </authorList>
    </citation>
    <scope>NUCLEOTIDE SEQUENCE [LARGE SCALE GENOMIC DNA]</scope>
    <source>
        <strain evidence="5">cv. Malutang</strain>
    </source>
</reference>
<feature type="compositionally biased region" description="Basic and acidic residues" evidence="1">
    <location>
        <begin position="254"/>
        <end position="264"/>
    </location>
</feature>
<feature type="compositionally biased region" description="Basic and acidic residues" evidence="1">
    <location>
        <begin position="211"/>
        <end position="229"/>
    </location>
</feature>
<feature type="region of interest" description="Disordered" evidence="1">
    <location>
        <begin position="203"/>
        <end position="279"/>
    </location>
</feature>
<accession>A0A5C7HY13</accession>
<proteinExistence type="predicted"/>
<dbReference type="InterPro" id="IPR008480">
    <property type="entry name" value="DUF761_pln"/>
</dbReference>
<dbReference type="PANTHER" id="PTHR33098:SF57">
    <property type="entry name" value="DUF4408 DOMAIN PROTEIN"/>
    <property type="match status" value="1"/>
</dbReference>
<feature type="region of interest" description="Disordered" evidence="1">
    <location>
        <begin position="137"/>
        <end position="162"/>
    </location>
</feature>
<feature type="region of interest" description="Disordered" evidence="1">
    <location>
        <begin position="78"/>
        <end position="108"/>
    </location>
</feature>
<comment type="caution">
    <text evidence="4">The sequence shown here is derived from an EMBL/GenBank/DDBJ whole genome shotgun (WGS) entry which is preliminary data.</text>
</comment>
<gene>
    <name evidence="4" type="ORF">EZV62_012932</name>
</gene>
<dbReference type="OrthoDB" id="1685070at2759"/>